<keyword evidence="1" id="KW-0472">Membrane</keyword>
<keyword evidence="1" id="KW-0812">Transmembrane</keyword>
<evidence type="ECO:0000313" key="2">
    <source>
        <dbReference type="EMBL" id="GAA1581114.1"/>
    </source>
</evidence>
<reference evidence="2 3" key="1">
    <citation type="journal article" date="2019" name="Int. J. Syst. Evol. Microbiol.">
        <title>The Global Catalogue of Microorganisms (GCM) 10K type strain sequencing project: providing services to taxonomists for standard genome sequencing and annotation.</title>
        <authorList>
            <consortium name="The Broad Institute Genomics Platform"/>
            <consortium name="The Broad Institute Genome Sequencing Center for Infectious Disease"/>
            <person name="Wu L."/>
            <person name="Ma J."/>
        </authorList>
    </citation>
    <scope>NUCLEOTIDE SEQUENCE [LARGE SCALE GENOMIC DNA]</scope>
    <source>
        <strain evidence="2 3">JCM 14969</strain>
    </source>
</reference>
<comment type="caution">
    <text evidence="2">The sequence shown here is derived from an EMBL/GenBank/DDBJ whole genome shotgun (WGS) entry which is preliminary data.</text>
</comment>
<feature type="transmembrane region" description="Helical" evidence="1">
    <location>
        <begin position="50"/>
        <end position="72"/>
    </location>
</feature>
<name>A0ABN2DN93_9ACTN</name>
<evidence type="ECO:0000256" key="1">
    <source>
        <dbReference type="SAM" id="Phobius"/>
    </source>
</evidence>
<accession>A0ABN2DN93</accession>
<dbReference type="Proteomes" id="UP001500393">
    <property type="component" value="Unassembled WGS sequence"/>
</dbReference>
<evidence type="ECO:0008006" key="4">
    <source>
        <dbReference type="Google" id="ProtNLM"/>
    </source>
</evidence>
<gene>
    <name evidence="2" type="ORF">GCM10009789_38720</name>
</gene>
<feature type="transmembrane region" description="Helical" evidence="1">
    <location>
        <begin position="168"/>
        <end position="189"/>
    </location>
</feature>
<keyword evidence="3" id="KW-1185">Reference proteome</keyword>
<organism evidence="2 3">
    <name type="scientific">Kribbella sancticallisti</name>
    <dbReference type="NCBI Taxonomy" id="460087"/>
    <lineage>
        <taxon>Bacteria</taxon>
        <taxon>Bacillati</taxon>
        <taxon>Actinomycetota</taxon>
        <taxon>Actinomycetes</taxon>
        <taxon>Propionibacteriales</taxon>
        <taxon>Kribbellaceae</taxon>
        <taxon>Kribbella</taxon>
    </lineage>
</organism>
<evidence type="ECO:0000313" key="3">
    <source>
        <dbReference type="Proteomes" id="UP001500393"/>
    </source>
</evidence>
<dbReference type="EMBL" id="BAAAOS010000020">
    <property type="protein sequence ID" value="GAA1581114.1"/>
    <property type="molecule type" value="Genomic_DNA"/>
</dbReference>
<keyword evidence="1" id="KW-1133">Transmembrane helix</keyword>
<protein>
    <recommendedName>
        <fullName evidence="4">PH domain-containing protein</fullName>
    </recommendedName>
</protein>
<sequence length="193" mass="21217">MGQIDGERPWDAQDVTPALTIPALPWSPGFEGSGARSWPWVSILISWPLGLAYCAVTAVPWWLTLGTLFYLWPLYAELRGPCDQLTVTAVGFEIRGVLRKRAFPWSAIERLQVRRYEISVGLGCYGREIWRFDGQHGRPSALEVAAVLERLRLEGRSTATPRRTTPSWGAAVLLAGTTASIAAAVVGLINDLV</sequence>
<proteinExistence type="predicted"/>